<accession>A0A319DUP4</accession>
<dbReference type="FunFam" id="3.40.605.10:FF:000012">
    <property type="entry name" value="NAD-dependent succinate-semialdehyde dehydrogenase"/>
    <property type="match status" value="1"/>
</dbReference>
<proteinExistence type="inferred from homology"/>
<dbReference type="GO" id="GO:0009450">
    <property type="term" value="P:gamma-aminobutyric acid catabolic process"/>
    <property type="evidence" value="ECO:0007669"/>
    <property type="project" value="TreeGrafter"/>
</dbReference>
<evidence type="ECO:0000313" key="5">
    <source>
        <dbReference type="EMBL" id="PYH95043.1"/>
    </source>
</evidence>
<dbReference type="SUPFAM" id="SSF53720">
    <property type="entry name" value="ALDH-like"/>
    <property type="match status" value="1"/>
</dbReference>
<keyword evidence="2" id="KW-0521">NADP</keyword>
<evidence type="ECO:0000256" key="1">
    <source>
        <dbReference type="ARBA" id="ARBA00009986"/>
    </source>
</evidence>
<dbReference type="CDD" id="cd07105">
    <property type="entry name" value="ALDH_SaliADH"/>
    <property type="match status" value="1"/>
</dbReference>
<dbReference type="AlphaFoldDB" id="A0A319DUP4"/>
<dbReference type="InterPro" id="IPR016161">
    <property type="entry name" value="Ald_DH/histidinol_DH"/>
</dbReference>
<dbReference type="InterPro" id="IPR050740">
    <property type="entry name" value="Aldehyde_DH_Superfamily"/>
</dbReference>
<keyword evidence="3" id="KW-0560">Oxidoreductase</keyword>
<dbReference type="InterPro" id="IPR016162">
    <property type="entry name" value="Ald_DH_N"/>
</dbReference>
<dbReference type="OrthoDB" id="310895at2759"/>
<evidence type="ECO:0000313" key="6">
    <source>
        <dbReference type="Proteomes" id="UP000247810"/>
    </source>
</evidence>
<dbReference type="Pfam" id="PF00171">
    <property type="entry name" value="Aldedh"/>
    <property type="match status" value="1"/>
</dbReference>
<evidence type="ECO:0000256" key="3">
    <source>
        <dbReference type="ARBA" id="ARBA00023002"/>
    </source>
</evidence>
<evidence type="ECO:0000256" key="2">
    <source>
        <dbReference type="ARBA" id="ARBA00022857"/>
    </source>
</evidence>
<dbReference type="EMBL" id="KZ825861">
    <property type="protein sequence ID" value="PYH95043.1"/>
    <property type="molecule type" value="Genomic_DNA"/>
</dbReference>
<dbReference type="GO" id="GO:0004777">
    <property type="term" value="F:succinate-semialdehyde dehydrogenase (NAD+) activity"/>
    <property type="evidence" value="ECO:0007669"/>
    <property type="project" value="TreeGrafter"/>
</dbReference>
<dbReference type="Proteomes" id="UP000247810">
    <property type="component" value="Unassembled WGS sequence"/>
</dbReference>
<comment type="similarity">
    <text evidence="1">Belongs to the aldehyde dehydrogenase family.</text>
</comment>
<dbReference type="PANTHER" id="PTHR43353">
    <property type="entry name" value="SUCCINATE-SEMIALDEHYDE DEHYDROGENASE, MITOCHONDRIAL"/>
    <property type="match status" value="1"/>
</dbReference>
<protein>
    <submittedName>
        <fullName evidence="5">Aldehyde dehydrogenase</fullName>
    </submittedName>
</protein>
<evidence type="ECO:0000259" key="4">
    <source>
        <dbReference type="Pfam" id="PF00171"/>
    </source>
</evidence>
<name>A0A319DUP4_9EURO</name>
<dbReference type="InterPro" id="IPR015590">
    <property type="entry name" value="Aldehyde_DH_dom"/>
</dbReference>
<dbReference type="PANTHER" id="PTHR43353:SF6">
    <property type="entry name" value="CYTOPLASMIC ALDEHYDE DEHYDROGENASE (EUROFUNG)"/>
    <property type="match status" value="1"/>
</dbReference>
<sequence length="482" mass="51436">MIAKNPNGNHAIVPLIINNESVVTDTVFDITSPATGEVVDRCAGASVDDATRAVVAAKTAFLGWSKTKPFDRRDILLKAADIMLARKEELIRYQMEETGAGRMFVEKTFMLGFWFLKDFAARIPSIEGSVPSVSQDGECAMVVKQPYGVVLGIAPWNAPYILGTRAVALPLAAGNTTILKGSELSPKCFWAIGDIFREAGLPAGCLNVLYHQTSDAAAVTTALIAHPAVRKINFTGSTTVGSIVAATAGKYVKPVLLELGGKASAIVLDDANLDKAAMCCALGSFMHSGQICMSTERIIVQRSIADRFKQLLAEAAEKVFGKHGPPLLLVATAAVKKNKELIEDALAKGANLVYGDPAAIELHNNSMRPVVVGDVTKNMDMYAMESFGPTVSLIVVDSEDDAVALANDTEYGLTSAVFTGNLFRGLRVAQQIESGAVHINSLTVHDESVLPHGGWKSSGYGRFGGASGYEEWLQTKTITWVE</sequence>
<organism evidence="5 6">
    <name type="scientific">Aspergillus ellipticus CBS 707.79</name>
    <dbReference type="NCBI Taxonomy" id="1448320"/>
    <lineage>
        <taxon>Eukaryota</taxon>
        <taxon>Fungi</taxon>
        <taxon>Dikarya</taxon>
        <taxon>Ascomycota</taxon>
        <taxon>Pezizomycotina</taxon>
        <taxon>Eurotiomycetes</taxon>
        <taxon>Eurotiomycetidae</taxon>
        <taxon>Eurotiales</taxon>
        <taxon>Aspergillaceae</taxon>
        <taxon>Aspergillus</taxon>
        <taxon>Aspergillus subgen. Circumdati</taxon>
    </lineage>
</organism>
<dbReference type="VEuPathDB" id="FungiDB:BO71DRAFT_398413"/>
<dbReference type="InterPro" id="IPR016163">
    <property type="entry name" value="Ald_DH_C"/>
</dbReference>
<feature type="domain" description="Aldehyde dehydrogenase" evidence="4">
    <location>
        <begin position="26"/>
        <end position="478"/>
    </location>
</feature>
<gene>
    <name evidence="5" type="ORF">BO71DRAFT_398413</name>
</gene>
<dbReference type="Gene3D" id="3.40.309.10">
    <property type="entry name" value="Aldehyde Dehydrogenase, Chain A, domain 2"/>
    <property type="match status" value="1"/>
</dbReference>
<dbReference type="Gene3D" id="3.40.605.10">
    <property type="entry name" value="Aldehyde Dehydrogenase, Chain A, domain 1"/>
    <property type="match status" value="1"/>
</dbReference>
<dbReference type="STRING" id="1448320.A0A319DUP4"/>
<reference evidence="5 6" key="1">
    <citation type="submission" date="2018-02" db="EMBL/GenBank/DDBJ databases">
        <title>The genomes of Aspergillus section Nigri reveals drivers in fungal speciation.</title>
        <authorList>
            <consortium name="DOE Joint Genome Institute"/>
            <person name="Vesth T.C."/>
            <person name="Nybo J."/>
            <person name="Theobald S."/>
            <person name="Brandl J."/>
            <person name="Frisvad J.C."/>
            <person name="Nielsen K.F."/>
            <person name="Lyhne E.K."/>
            <person name="Kogle M.E."/>
            <person name="Kuo A."/>
            <person name="Riley R."/>
            <person name="Clum A."/>
            <person name="Nolan M."/>
            <person name="Lipzen A."/>
            <person name="Salamov A."/>
            <person name="Henrissat B."/>
            <person name="Wiebenga A."/>
            <person name="De vries R.P."/>
            <person name="Grigoriev I.V."/>
            <person name="Mortensen U.H."/>
            <person name="Andersen M.R."/>
            <person name="Baker S.E."/>
        </authorList>
    </citation>
    <scope>NUCLEOTIDE SEQUENCE [LARGE SCALE GENOMIC DNA]</scope>
    <source>
        <strain evidence="5 6">CBS 707.79</strain>
    </source>
</reference>
<keyword evidence="6" id="KW-1185">Reference proteome</keyword>